<dbReference type="CDD" id="cd00075">
    <property type="entry name" value="HATPase"/>
    <property type="match status" value="1"/>
</dbReference>
<evidence type="ECO:0000256" key="4">
    <source>
        <dbReference type="ARBA" id="ARBA00022475"/>
    </source>
</evidence>
<protein>
    <recommendedName>
        <fullName evidence="3">histidine kinase</fullName>
        <ecNumber evidence="3">2.7.13.3</ecNumber>
    </recommendedName>
</protein>
<dbReference type="GO" id="GO:0005524">
    <property type="term" value="F:ATP binding"/>
    <property type="evidence" value="ECO:0007669"/>
    <property type="project" value="UniProtKB-KW"/>
</dbReference>
<evidence type="ECO:0000256" key="2">
    <source>
        <dbReference type="ARBA" id="ARBA00004651"/>
    </source>
</evidence>
<feature type="domain" description="Histidine kinase" evidence="15">
    <location>
        <begin position="192"/>
        <end position="406"/>
    </location>
</feature>
<dbReference type="InterPro" id="IPR036097">
    <property type="entry name" value="HisK_dim/P_sf"/>
</dbReference>
<evidence type="ECO:0000256" key="11">
    <source>
        <dbReference type="ARBA" id="ARBA00022989"/>
    </source>
</evidence>
<keyword evidence="11 14" id="KW-1133">Transmembrane helix</keyword>
<comment type="subcellular location">
    <subcellularLocation>
        <location evidence="2">Cell membrane</location>
        <topology evidence="2">Multi-pass membrane protein</topology>
    </subcellularLocation>
</comment>
<evidence type="ECO:0000313" key="17">
    <source>
        <dbReference type="EMBL" id="RUT46098.1"/>
    </source>
</evidence>
<evidence type="ECO:0000256" key="6">
    <source>
        <dbReference type="ARBA" id="ARBA00022679"/>
    </source>
</evidence>
<reference evidence="17 18" key="1">
    <citation type="submission" date="2018-12" db="EMBL/GenBank/DDBJ databases">
        <authorList>
            <person name="Sun L."/>
            <person name="Chen Z."/>
        </authorList>
    </citation>
    <scope>NUCLEOTIDE SEQUENCE [LARGE SCALE GENOMIC DNA]</scope>
    <source>
        <strain evidence="17 18">DSM 15890</strain>
    </source>
</reference>
<dbReference type="SUPFAM" id="SSF47384">
    <property type="entry name" value="Homodimeric domain of signal transducing histidine kinase"/>
    <property type="match status" value="1"/>
</dbReference>
<dbReference type="PROSITE" id="PS50109">
    <property type="entry name" value="HIS_KIN"/>
    <property type="match status" value="1"/>
</dbReference>
<evidence type="ECO:0000256" key="14">
    <source>
        <dbReference type="SAM" id="Phobius"/>
    </source>
</evidence>
<evidence type="ECO:0000256" key="7">
    <source>
        <dbReference type="ARBA" id="ARBA00022692"/>
    </source>
</evidence>
<keyword evidence="12" id="KW-0902">Two-component regulatory system</keyword>
<dbReference type="Proteomes" id="UP000279446">
    <property type="component" value="Unassembled WGS sequence"/>
</dbReference>
<feature type="transmembrane region" description="Helical" evidence="14">
    <location>
        <begin position="59"/>
        <end position="76"/>
    </location>
</feature>
<dbReference type="Gene3D" id="3.30.565.10">
    <property type="entry name" value="Histidine kinase-like ATPase, C-terminal domain"/>
    <property type="match status" value="1"/>
</dbReference>
<dbReference type="FunFam" id="3.30.565.10:FF:000013">
    <property type="entry name" value="Two-component sensor histidine kinase"/>
    <property type="match status" value="1"/>
</dbReference>
<evidence type="ECO:0000313" key="18">
    <source>
        <dbReference type="Proteomes" id="UP000279446"/>
    </source>
</evidence>
<dbReference type="EC" id="2.7.13.3" evidence="3"/>
<keyword evidence="8" id="KW-0547">Nucleotide-binding</keyword>
<dbReference type="SMART" id="SM00304">
    <property type="entry name" value="HAMP"/>
    <property type="match status" value="2"/>
</dbReference>
<evidence type="ECO:0000259" key="16">
    <source>
        <dbReference type="PROSITE" id="PS50885"/>
    </source>
</evidence>
<organism evidence="17 18">
    <name type="scientific">Paenibacillus anaericanus</name>
    <dbReference type="NCBI Taxonomy" id="170367"/>
    <lineage>
        <taxon>Bacteria</taxon>
        <taxon>Bacillati</taxon>
        <taxon>Bacillota</taxon>
        <taxon>Bacilli</taxon>
        <taxon>Bacillales</taxon>
        <taxon>Paenibacillaceae</taxon>
        <taxon>Paenibacillus</taxon>
    </lineage>
</organism>
<evidence type="ECO:0000256" key="5">
    <source>
        <dbReference type="ARBA" id="ARBA00022553"/>
    </source>
</evidence>
<dbReference type="GO" id="GO:0000155">
    <property type="term" value="F:phosphorelay sensor kinase activity"/>
    <property type="evidence" value="ECO:0007669"/>
    <property type="project" value="InterPro"/>
</dbReference>
<dbReference type="Pfam" id="PF00672">
    <property type="entry name" value="HAMP"/>
    <property type="match status" value="1"/>
</dbReference>
<dbReference type="InterPro" id="IPR036890">
    <property type="entry name" value="HATPase_C_sf"/>
</dbReference>
<dbReference type="PROSITE" id="PS50885">
    <property type="entry name" value="HAMP"/>
    <property type="match status" value="2"/>
</dbReference>
<dbReference type="RefSeq" id="WP_127192552.1">
    <property type="nucleotide sequence ID" value="NZ_RZNY01000010.1"/>
</dbReference>
<comment type="catalytic activity">
    <reaction evidence="1">
        <text>ATP + protein L-histidine = ADP + protein N-phospho-L-histidine.</text>
        <dbReference type="EC" id="2.7.13.3"/>
    </reaction>
</comment>
<dbReference type="PRINTS" id="PR00344">
    <property type="entry name" value="BCTRLSENSOR"/>
</dbReference>
<evidence type="ECO:0000259" key="15">
    <source>
        <dbReference type="PROSITE" id="PS50109"/>
    </source>
</evidence>
<dbReference type="Pfam" id="PF02518">
    <property type="entry name" value="HATPase_c"/>
    <property type="match status" value="1"/>
</dbReference>
<dbReference type="Gene3D" id="1.10.287.130">
    <property type="match status" value="1"/>
</dbReference>
<keyword evidence="4" id="KW-1003">Cell membrane</keyword>
<evidence type="ECO:0000256" key="8">
    <source>
        <dbReference type="ARBA" id="ARBA00022741"/>
    </source>
</evidence>
<feature type="domain" description="HAMP" evidence="16">
    <location>
        <begin position="131"/>
        <end position="177"/>
    </location>
</feature>
<dbReference type="SMART" id="SM00387">
    <property type="entry name" value="HATPase_c"/>
    <property type="match status" value="1"/>
</dbReference>
<dbReference type="SUPFAM" id="SSF55874">
    <property type="entry name" value="ATPase domain of HSP90 chaperone/DNA topoisomerase II/histidine kinase"/>
    <property type="match status" value="1"/>
</dbReference>
<proteinExistence type="predicted"/>
<keyword evidence="6" id="KW-0808">Transferase</keyword>
<dbReference type="CDD" id="cd00082">
    <property type="entry name" value="HisKA"/>
    <property type="match status" value="1"/>
</dbReference>
<evidence type="ECO:0000256" key="12">
    <source>
        <dbReference type="ARBA" id="ARBA00023012"/>
    </source>
</evidence>
<dbReference type="PANTHER" id="PTHR45528:SF1">
    <property type="entry name" value="SENSOR HISTIDINE KINASE CPXA"/>
    <property type="match status" value="1"/>
</dbReference>
<dbReference type="InterPro" id="IPR003660">
    <property type="entry name" value="HAMP_dom"/>
</dbReference>
<dbReference type="Gene3D" id="6.10.340.10">
    <property type="match status" value="1"/>
</dbReference>
<dbReference type="OrthoDB" id="9792991at2"/>
<sequence length="409" mass="46606">MELKWINTVRWKFLISVLASLGITTALLYALYQLGFLLIRLPLFKNILRYIVNNYGSSVALYVVGPIMFLFLYYLLTRRTIQRLERVNNSLQQIITGNLDQEISSSSRDEIGLVTRSVNEMTSQLRTYLDEISSGVGKVASGQFEHRIQLEDNPLSEWSVVADSINRMAKQLDRSIQEERNAEKTKNDLITGVSHDLRTPLTSILGFLEVIENDRYQDEVELRHYISIAYEKSITRKKLVDDLFEYTRINNGMPLRMEELNLVAFLQQLAEEFVPSLEKVGMICRISTKVESLIIKGDGDLLARGFENLISNAIRYGHDGEYVDIDISCSNGEATIRIINYGEPIPQNDLQFIFERFYRGDRSRSSGGTGLGLAIVKSIMEVHKGSISAKSDRTQTMFEACLPIRLSDF</sequence>
<accession>A0A433Y8G8</accession>
<dbReference type="AlphaFoldDB" id="A0A433Y8G8"/>
<keyword evidence="5" id="KW-0597">Phosphoprotein</keyword>
<feature type="domain" description="HAMP" evidence="16">
    <location>
        <begin position="78"/>
        <end position="130"/>
    </location>
</feature>
<comment type="caution">
    <text evidence="17">The sequence shown here is derived from an EMBL/GenBank/DDBJ whole genome shotgun (WGS) entry which is preliminary data.</text>
</comment>
<dbReference type="FunFam" id="1.10.287.130:FF:000008">
    <property type="entry name" value="Two-component sensor histidine kinase"/>
    <property type="match status" value="1"/>
</dbReference>
<dbReference type="InterPro" id="IPR050398">
    <property type="entry name" value="HssS/ArlS-like"/>
</dbReference>
<dbReference type="SUPFAM" id="SSF158472">
    <property type="entry name" value="HAMP domain-like"/>
    <property type="match status" value="1"/>
</dbReference>
<keyword evidence="10" id="KW-0067">ATP-binding</keyword>
<dbReference type="Pfam" id="PF00512">
    <property type="entry name" value="HisKA"/>
    <property type="match status" value="1"/>
</dbReference>
<evidence type="ECO:0000256" key="13">
    <source>
        <dbReference type="ARBA" id="ARBA00023136"/>
    </source>
</evidence>
<evidence type="ECO:0000256" key="10">
    <source>
        <dbReference type="ARBA" id="ARBA00022840"/>
    </source>
</evidence>
<feature type="transmembrane region" description="Helical" evidence="14">
    <location>
        <begin position="12"/>
        <end position="39"/>
    </location>
</feature>
<dbReference type="GO" id="GO:0005886">
    <property type="term" value="C:plasma membrane"/>
    <property type="evidence" value="ECO:0007669"/>
    <property type="project" value="UniProtKB-SubCell"/>
</dbReference>
<keyword evidence="9" id="KW-0418">Kinase</keyword>
<evidence type="ECO:0000256" key="9">
    <source>
        <dbReference type="ARBA" id="ARBA00022777"/>
    </source>
</evidence>
<dbReference type="InterPro" id="IPR004358">
    <property type="entry name" value="Sig_transdc_His_kin-like_C"/>
</dbReference>
<dbReference type="SMART" id="SM00388">
    <property type="entry name" value="HisKA"/>
    <property type="match status" value="1"/>
</dbReference>
<evidence type="ECO:0000256" key="3">
    <source>
        <dbReference type="ARBA" id="ARBA00012438"/>
    </source>
</evidence>
<keyword evidence="18" id="KW-1185">Reference proteome</keyword>
<dbReference type="PANTHER" id="PTHR45528">
    <property type="entry name" value="SENSOR HISTIDINE KINASE CPXA"/>
    <property type="match status" value="1"/>
</dbReference>
<dbReference type="InterPro" id="IPR005467">
    <property type="entry name" value="His_kinase_dom"/>
</dbReference>
<keyword evidence="7 14" id="KW-0812">Transmembrane</keyword>
<gene>
    <name evidence="17" type="ORF">EJP82_13295</name>
</gene>
<dbReference type="InterPro" id="IPR003661">
    <property type="entry name" value="HisK_dim/P_dom"/>
</dbReference>
<evidence type="ECO:0000256" key="1">
    <source>
        <dbReference type="ARBA" id="ARBA00000085"/>
    </source>
</evidence>
<keyword evidence="13 14" id="KW-0472">Membrane</keyword>
<dbReference type="InterPro" id="IPR003594">
    <property type="entry name" value="HATPase_dom"/>
</dbReference>
<dbReference type="CDD" id="cd06225">
    <property type="entry name" value="HAMP"/>
    <property type="match status" value="1"/>
</dbReference>
<dbReference type="EMBL" id="RZNY01000010">
    <property type="protein sequence ID" value="RUT46098.1"/>
    <property type="molecule type" value="Genomic_DNA"/>
</dbReference>
<name>A0A433Y8G8_9BACL</name>